<reference evidence="1" key="1">
    <citation type="submission" date="2023-02" db="EMBL/GenBank/DDBJ databases">
        <title>Isolation, identification, and genome analysis of Vibrio campbellii in the Penaeus vannamei larvae stage.</title>
        <authorList>
            <person name="Huang T."/>
            <person name="Zhang B."/>
        </authorList>
    </citation>
    <scope>NUCLEOTIDE SEQUENCE</scope>
    <source>
        <strain evidence="1">20220413_1</strain>
        <plasmid evidence="1">p_1</plasmid>
    </source>
</reference>
<evidence type="ECO:0000313" key="1">
    <source>
        <dbReference type="EMBL" id="WDG12040.1"/>
    </source>
</evidence>
<evidence type="ECO:0000313" key="2">
    <source>
        <dbReference type="Proteomes" id="UP001219537"/>
    </source>
</evidence>
<organism evidence="1 2">
    <name type="scientific">Vibrio campbellii</name>
    <dbReference type="NCBI Taxonomy" id="680"/>
    <lineage>
        <taxon>Bacteria</taxon>
        <taxon>Pseudomonadati</taxon>
        <taxon>Pseudomonadota</taxon>
        <taxon>Gammaproteobacteria</taxon>
        <taxon>Vibrionales</taxon>
        <taxon>Vibrionaceae</taxon>
        <taxon>Vibrio</taxon>
    </lineage>
</organism>
<proteinExistence type="predicted"/>
<dbReference type="EMBL" id="CP117990">
    <property type="protein sequence ID" value="WDG12040.1"/>
    <property type="molecule type" value="Genomic_DNA"/>
</dbReference>
<accession>A0AAQ2Y668</accession>
<dbReference type="RefSeq" id="WP_274292252.1">
    <property type="nucleotide sequence ID" value="NZ_CP117990.1"/>
</dbReference>
<dbReference type="AlphaFoldDB" id="A0AAQ2Y668"/>
<sequence>MTGKVEKMEFGPKYRGIVALGIEGNNDTVCADNPNGFDYAFDASTEGGKLMFSALLAAQSSKQEVTISGEGTCSLISTVEDVEWMQTR</sequence>
<geneLocation type="plasmid" evidence="1 2">
    <name>p_1</name>
</geneLocation>
<dbReference type="Proteomes" id="UP001219537">
    <property type="component" value="Plasmid p_1"/>
</dbReference>
<keyword evidence="1" id="KW-0614">Plasmid</keyword>
<gene>
    <name evidence="1" type="ORF">PUN50_26850</name>
</gene>
<name>A0AAQ2Y668_9VIBR</name>
<protein>
    <submittedName>
        <fullName evidence="1">Uncharacterized protein</fullName>
    </submittedName>
</protein>